<evidence type="ECO:0000313" key="1">
    <source>
        <dbReference type="EMBL" id="REG10371.1"/>
    </source>
</evidence>
<keyword evidence="2" id="KW-1185">Reference proteome</keyword>
<sequence>MSWIQKLYETYENCQAMIGAENDDNEVPLLPICHSTQKAQIEIVIDENGSFKRAKVIPKDEARTIIPCTEKSGGRTSGEAPHPLSDKLQYIAKDYSKWGGKKDSYFESYLAQLEEWCNSEFSDPKILAINRYVKRGNIISDLVDNQILFAEKNNLLLKKWDKSRGEKTPEIFEIVTGSQEEAFIRWIVEIPGILEPKVWRDKLLWDKWIHFYSTKKSEKSFCYVTGEEDSPADQHPAKLRNDGDKAKLISANDSSGFTYRGRFTTPQQVAVVGFETTQKAHSALRWLISRQGYRKDDLAIVAWATSGTTIPKPTDDLISLLGLDNLPMDSLSQIDTAQDLAIKLRNRIAGYGQELGDTTKIIVMALDSATPGRMAITFYCELSGADFFRKLNNWHESCAWIHTYRSIDIKQERGGRMKKTYIPFIGAPAPKDIASAAYGEKADGKLLKSTIMRILPCIIEGQQIPRDIVETTVRRASNRIAMENWEWNKTLTIACALFRKYNQKEIYEMTLDPNRKTRDYLYGRLLALADSLEEWALNTSGERRETNAARLMQRFSEHPYSTWRTIEIALTPYKARLGGKSKKRQQMIDEVISSFNPDDFVSDKRLSGEFLLGYHCQRNHLHKSVEASNKEEENN</sequence>
<reference evidence="1 2" key="1">
    <citation type="submission" date="2018-08" db="EMBL/GenBank/DDBJ databases">
        <title>Genomic Encyclopedia of Type Strains, Phase IV (KMG-IV): sequencing the most valuable type-strain genomes for metagenomic binning, comparative biology and taxonomic classification.</title>
        <authorList>
            <person name="Goeker M."/>
        </authorList>
    </citation>
    <scope>NUCLEOTIDE SEQUENCE [LARGE SCALE GENOMIC DNA]</scope>
    <source>
        <strain evidence="1 2">DSM 23923</strain>
    </source>
</reference>
<dbReference type="InterPro" id="IPR010144">
    <property type="entry name" value="CRISPR-assoc_prot_Csd1-typ"/>
</dbReference>
<comment type="caution">
    <text evidence="1">The sequence shown here is derived from an EMBL/GenBank/DDBJ whole genome shotgun (WGS) entry which is preliminary data.</text>
</comment>
<evidence type="ECO:0000313" key="2">
    <source>
        <dbReference type="Proteomes" id="UP000256388"/>
    </source>
</evidence>
<gene>
    <name evidence="1" type="ORF">DFR64_0228</name>
</gene>
<organism evidence="1 2">
    <name type="scientific">Pelolinea submarina</name>
    <dbReference type="NCBI Taxonomy" id="913107"/>
    <lineage>
        <taxon>Bacteria</taxon>
        <taxon>Bacillati</taxon>
        <taxon>Chloroflexota</taxon>
        <taxon>Anaerolineae</taxon>
        <taxon>Anaerolineales</taxon>
        <taxon>Anaerolineaceae</taxon>
        <taxon>Pelolinea</taxon>
    </lineage>
</organism>
<dbReference type="EMBL" id="QUMS01000001">
    <property type="protein sequence ID" value="REG10371.1"/>
    <property type="molecule type" value="Genomic_DNA"/>
</dbReference>
<proteinExistence type="predicted"/>
<dbReference type="OrthoDB" id="5389988at2"/>
<dbReference type="Pfam" id="PF09709">
    <property type="entry name" value="Cas_Csd1"/>
    <property type="match status" value="1"/>
</dbReference>
<dbReference type="NCBIfam" id="TIGR01863">
    <property type="entry name" value="cas_Csd1"/>
    <property type="match status" value="1"/>
</dbReference>
<dbReference type="RefSeq" id="WP_116223556.1">
    <property type="nucleotide sequence ID" value="NZ_AP018437.1"/>
</dbReference>
<name>A0A347ZUR2_9CHLR</name>
<dbReference type="CDD" id="cd09757">
    <property type="entry name" value="Cas8c_I-C"/>
    <property type="match status" value="1"/>
</dbReference>
<dbReference type="Proteomes" id="UP000256388">
    <property type="component" value="Unassembled WGS sequence"/>
</dbReference>
<dbReference type="AlphaFoldDB" id="A0A347ZUR2"/>
<accession>A0A347ZUR2</accession>
<protein>
    <submittedName>
        <fullName evidence="1">CRISPR-associated Csd1 family protein</fullName>
    </submittedName>
</protein>